<evidence type="ECO:0000313" key="1">
    <source>
        <dbReference type="EMBL" id="ORY13311.1"/>
    </source>
</evidence>
<comment type="caution">
    <text evidence="1">The sequence shown here is derived from an EMBL/GenBank/DDBJ whole genome shotgun (WGS) entry which is preliminary data.</text>
</comment>
<dbReference type="Gene3D" id="3.30.465.10">
    <property type="match status" value="1"/>
</dbReference>
<dbReference type="AlphaFoldDB" id="A0A1Y1ZSU9"/>
<evidence type="ECO:0000313" key="2">
    <source>
        <dbReference type="Proteomes" id="UP000193144"/>
    </source>
</evidence>
<accession>A0A1Y1ZSU9</accession>
<proteinExistence type="predicted"/>
<sequence>MARVIAETPVSGVPSMTRSNHLAAFINSLDVNTGTAEQITNVLRKDSTVLSFLLDGTHPDQSSETLEAACLVSKLVFADNALVSEPTIREIAARSWSQTCWQNPACIILPSSAVEVSRAVRIITFFRVQFAIRSGGHSPKSRMGKRGWVGISD</sequence>
<dbReference type="InterPro" id="IPR016169">
    <property type="entry name" value="FAD-bd_PCMH_sub2"/>
</dbReference>
<gene>
    <name evidence="1" type="ORF">BCR34DRAFT_273838</name>
</gene>
<dbReference type="STRING" id="1231657.A0A1Y1ZSU9"/>
<keyword evidence="2" id="KW-1185">Reference proteome</keyword>
<dbReference type="InterPro" id="IPR036318">
    <property type="entry name" value="FAD-bd_PCMH-like_sf"/>
</dbReference>
<reference evidence="1 2" key="1">
    <citation type="submission" date="2016-07" db="EMBL/GenBank/DDBJ databases">
        <title>Pervasive Adenine N6-methylation of Active Genes in Fungi.</title>
        <authorList>
            <consortium name="DOE Joint Genome Institute"/>
            <person name="Mondo S.J."/>
            <person name="Dannebaum R.O."/>
            <person name="Kuo R.C."/>
            <person name="Labutti K."/>
            <person name="Haridas S."/>
            <person name="Kuo A."/>
            <person name="Salamov A."/>
            <person name="Ahrendt S.R."/>
            <person name="Lipzen A."/>
            <person name="Sullivan W."/>
            <person name="Andreopoulos W.B."/>
            <person name="Clum A."/>
            <person name="Lindquist E."/>
            <person name="Daum C."/>
            <person name="Ramamoorthy G.K."/>
            <person name="Gryganskyi A."/>
            <person name="Culley D."/>
            <person name="Magnuson J.K."/>
            <person name="James T.Y."/>
            <person name="O'Malley M.A."/>
            <person name="Stajich J.E."/>
            <person name="Spatafora J.W."/>
            <person name="Visel A."/>
            <person name="Grigoriev I.V."/>
        </authorList>
    </citation>
    <scope>NUCLEOTIDE SEQUENCE [LARGE SCALE GENOMIC DNA]</scope>
    <source>
        <strain evidence="1 2">CBS 115471</strain>
    </source>
</reference>
<dbReference type="OrthoDB" id="2151789at2759"/>
<organism evidence="1 2">
    <name type="scientific">Clohesyomyces aquaticus</name>
    <dbReference type="NCBI Taxonomy" id="1231657"/>
    <lineage>
        <taxon>Eukaryota</taxon>
        <taxon>Fungi</taxon>
        <taxon>Dikarya</taxon>
        <taxon>Ascomycota</taxon>
        <taxon>Pezizomycotina</taxon>
        <taxon>Dothideomycetes</taxon>
        <taxon>Pleosporomycetidae</taxon>
        <taxon>Pleosporales</taxon>
        <taxon>Lindgomycetaceae</taxon>
        <taxon>Clohesyomyces</taxon>
    </lineage>
</organism>
<dbReference type="EMBL" id="MCFA01000043">
    <property type="protein sequence ID" value="ORY13311.1"/>
    <property type="molecule type" value="Genomic_DNA"/>
</dbReference>
<protein>
    <submittedName>
        <fullName evidence="1">Uncharacterized protein</fullName>
    </submittedName>
</protein>
<dbReference type="SUPFAM" id="SSF56176">
    <property type="entry name" value="FAD-binding/transporter-associated domain-like"/>
    <property type="match status" value="1"/>
</dbReference>
<dbReference type="Proteomes" id="UP000193144">
    <property type="component" value="Unassembled WGS sequence"/>
</dbReference>
<dbReference type="GO" id="GO:0050660">
    <property type="term" value="F:flavin adenine dinucleotide binding"/>
    <property type="evidence" value="ECO:0007669"/>
    <property type="project" value="InterPro"/>
</dbReference>
<name>A0A1Y1ZSU9_9PLEO</name>